<proteinExistence type="predicted"/>
<dbReference type="EMBL" id="GGEC01047998">
    <property type="protein sequence ID" value="MBX28482.1"/>
    <property type="molecule type" value="Transcribed_RNA"/>
</dbReference>
<reference evidence="1" key="1">
    <citation type="submission" date="2018-02" db="EMBL/GenBank/DDBJ databases">
        <title>Rhizophora mucronata_Transcriptome.</title>
        <authorList>
            <person name="Meera S.P."/>
            <person name="Sreeshan A."/>
            <person name="Augustine A."/>
        </authorList>
    </citation>
    <scope>NUCLEOTIDE SEQUENCE</scope>
    <source>
        <tissue evidence="1">Leaf</tissue>
    </source>
</reference>
<protein>
    <submittedName>
        <fullName evidence="1">Uncharacterized protein MANES_15G017800</fullName>
    </submittedName>
</protein>
<dbReference type="AlphaFoldDB" id="A0A2P2ME95"/>
<evidence type="ECO:0000313" key="1">
    <source>
        <dbReference type="EMBL" id="MBX28482.1"/>
    </source>
</evidence>
<organism evidence="1">
    <name type="scientific">Rhizophora mucronata</name>
    <name type="common">Asiatic mangrove</name>
    <dbReference type="NCBI Taxonomy" id="61149"/>
    <lineage>
        <taxon>Eukaryota</taxon>
        <taxon>Viridiplantae</taxon>
        <taxon>Streptophyta</taxon>
        <taxon>Embryophyta</taxon>
        <taxon>Tracheophyta</taxon>
        <taxon>Spermatophyta</taxon>
        <taxon>Magnoliopsida</taxon>
        <taxon>eudicotyledons</taxon>
        <taxon>Gunneridae</taxon>
        <taxon>Pentapetalae</taxon>
        <taxon>rosids</taxon>
        <taxon>fabids</taxon>
        <taxon>Malpighiales</taxon>
        <taxon>Rhizophoraceae</taxon>
        <taxon>Rhizophora</taxon>
    </lineage>
</organism>
<name>A0A2P2ME95_RHIMU</name>
<accession>A0A2P2ME95</accession>
<sequence length="143" mass="17447">MSEKWIMVQQRKKLLVEQNWLLKQKKTKQRISTCFEKLKGAVSSSEDLSAKTKSVIELKKLQLLELQRRLRSDFLNDFFKPITADMDRLKSFKKHKHGRRAKQLEKFELKMKEERQKRIRERQKEFFAEIEVHKYVFLCFNLK</sequence>
<dbReference type="PANTHER" id="PTHR10799">
    <property type="entry name" value="SNF2/RAD54 HELICASE FAMILY"/>
    <property type="match status" value="1"/>
</dbReference>